<comment type="subcellular location">
    <subcellularLocation>
        <location evidence="7">Cell membrane</location>
        <topology evidence="7">Multi-pass membrane protein</topology>
    </subcellularLocation>
</comment>
<dbReference type="PROSITE" id="PS01311">
    <property type="entry name" value="LGT"/>
    <property type="match status" value="1"/>
</dbReference>
<gene>
    <name evidence="7" type="primary">lgt</name>
    <name evidence="9" type="ORF">G5C33_19025</name>
</gene>
<dbReference type="GO" id="GO:0005886">
    <property type="term" value="C:plasma membrane"/>
    <property type="evidence" value="ECO:0007669"/>
    <property type="project" value="UniProtKB-SubCell"/>
</dbReference>
<evidence type="ECO:0000256" key="2">
    <source>
        <dbReference type="ARBA" id="ARBA00022475"/>
    </source>
</evidence>
<dbReference type="PANTHER" id="PTHR30589">
    <property type="entry name" value="PROLIPOPROTEIN DIACYLGLYCERYL TRANSFERASE"/>
    <property type="match status" value="1"/>
</dbReference>
<dbReference type="PANTHER" id="PTHR30589:SF0">
    <property type="entry name" value="PHOSPHATIDYLGLYCEROL--PROLIPOPROTEIN DIACYLGLYCERYL TRANSFERASE"/>
    <property type="match status" value="1"/>
</dbReference>
<dbReference type="AlphaFoldDB" id="A0A6G6YAD4"/>
<evidence type="ECO:0000256" key="7">
    <source>
        <dbReference type="HAMAP-Rule" id="MF_01147"/>
    </source>
</evidence>
<keyword evidence="6 7" id="KW-0472">Membrane</keyword>
<feature type="transmembrane region" description="Helical" evidence="7">
    <location>
        <begin position="62"/>
        <end position="80"/>
    </location>
</feature>
<proteinExistence type="inferred from homology"/>
<sequence length="319" mass="35705">MRFAILGLSPRHDKRPANPRRKRLSHVIEPILAVASNYTHFSELGLDPDVFTVMLWGHALSLKWYSLAYIFGLILGWVILNRMLKQPGAPMAPRHADDLFFYAALGVILGGRIGYVLFYQPGMLLEPLQILQLWDGGMSFHGGALGASAAMFYTARRNGLDWLRVHDYVATVAPLGLFFGRCANFVNGELWGKVTDVPWGIVFPYAGPYPRHPSQLYEAALEGLLLLAILSFMFWKTRARYKPGMLVGTFLLGYGCSRFFVEFFREADAQFEGTFLYSVVHMGQILTLPMIIGGAWLIVTANKRTDRVRPVPADSEAAA</sequence>
<evidence type="ECO:0000313" key="9">
    <source>
        <dbReference type="EMBL" id="QIG81668.1"/>
    </source>
</evidence>
<evidence type="ECO:0000256" key="1">
    <source>
        <dbReference type="ARBA" id="ARBA00007150"/>
    </source>
</evidence>
<protein>
    <recommendedName>
        <fullName evidence="7">Phosphatidylglycerol--prolipoprotein diacylglyceryl transferase</fullName>
        <ecNumber evidence="7">2.5.1.145</ecNumber>
    </recommendedName>
</protein>
<dbReference type="Pfam" id="PF01790">
    <property type="entry name" value="LGT"/>
    <property type="match status" value="1"/>
</dbReference>
<comment type="similarity">
    <text evidence="1 7">Belongs to the Lgt family.</text>
</comment>
<feature type="binding site" evidence="7">
    <location>
        <position position="181"/>
    </location>
    <ligand>
        <name>a 1,2-diacyl-sn-glycero-3-phospho-(1'-sn-glycerol)</name>
        <dbReference type="ChEBI" id="CHEBI:64716"/>
    </ligand>
</feature>
<feature type="transmembrane region" description="Helical" evidence="7">
    <location>
        <begin position="138"/>
        <end position="155"/>
    </location>
</feature>
<keyword evidence="2 7" id="KW-1003">Cell membrane</keyword>
<evidence type="ECO:0000256" key="3">
    <source>
        <dbReference type="ARBA" id="ARBA00022679"/>
    </source>
</evidence>
<dbReference type="HAMAP" id="MF_01147">
    <property type="entry name" value="Lgt"/>
    <property type="match status" value="1"/>
</dbReference>
<keyword evidence="10" id="KW-1185">Reference proteome</keyword>
<dbReference type="GO" id="GO:0042158">
    <property type="term" value="P:lipoprotein biosynthetic process"/>
    <property type="evidence" value="ECO:0007669"/>
    <property type="project" value="UniProtKB-UniRule"/>
</dbReference>
<feature type="region of interest" description="Disordered" evidence="8">
    <location>
        <begin position="1"/>
        <end position="20"/>
    </location>
</feature>
<organism evidence="9 10">
    <name type="scientific">Stakelama tenebrarum</name>
    <dbReference type="NCBI Taxonomy" id="2711215"/>
    <lineage>
        <taxon>Bacteria</taxon>
        <taxon>Pseudomonadati</taxon>
        <taxon>Pseudomonadota</taxon>
        <taxon>Alphaproteobacteria</taxon>
        <taxon>Sphingomonadales</taxon>
        <taxon>Sphingomonadaceae</taxon>
        <taxon>Stakelama</taxon>
    </lineage>
</organism>
<keyword evidence="9" id="KW-0449">Lipoprotein</keyword>
<evidence type="ECO:0000256" key="8">
    <source>
        <dbReference type="SAM" id="MobiDB-lite"/>
    </source>
</evidence>
<comment type="catalytic activity">
    <reaction evidence="7">
        <text>L-cysteinyl-[prolipoprotein] + a 1,2-diacyl-sn-glycero-3-phospho-(1'-sn-glycerol) = an S-1,2-diacyl-sn-glyceryl-L-cysteinyl-[prolipoprotein] + sn-glycerol 1-phosphate + H(+)</text>
        <dbReference type="Rhea" id="RHEA:56712"/>
        <dbReference type="Rhea" id="RHEA-COMP:14679"/>
        <dbReference type="Rhea" id="RHEA-COMP:14680"/>
        <dbReference type="ChEBI" id="CHEBI:15378"/>
        <dbReference type="ChEBI" id="CHEBI:29950"/>
        <dbReference type="ChEBI" id="CHEBI:57685"/>
        <dbReference type="ChEBI" id="CHEBI:64716"/>
        <dbReference type="ChEBI" id="CHEBI:140658"/>
        <dbReference type="EC" id="2.5.1.145"/>
    </reaction>
</comment>
<reference evidence="9 10" key="1">
    <citation type="submission" date="2020-02" db="EMBL/GenBank/DDBJ databases">
        <authorList>
            <person name="Zheng R.K."/>
            <person name="Sun C.M."/>
        </authorList>
    </citation>
    <scope>NUCLEOTIDE SEQUENCE [LARGE SCALE GENOMIC DNA]</scope>
    <source>
        <strain evidence="10">zrk23</strain>
    </source>
</reference>
<dbReference type="EMBL" id="CP049109">
    <property type="protein sequence ID" value="QIG81668.1"/>
    <property type="molecule type" value="Genomic_DNA"/>
</dbReference>
<dbReference type="InterPro" id="IPR001640">
    <property type="entry name" value="Lgt"/>
</dbReference>
<dbReference type="NCBIfam" id="TIGR00544">
    <property type="entry name" value="lgt"/>
    <property type="match status" value="1"/>
</dbReference>
<feature type="transmembrane region" description="Helical" evidence="7">
    <location>
        <begin position="276"/>
        <end position="299"/>
    </location>
</feature>
<evidence type="ECO:0000313" key="10">
    <source>
        <dbReference type="Proteomes" id="UP000501568"/>
    </source>
</evidence>
<dbReference type="Proteomes" id="UP000501568">
    <property type="component" value="Chromosome"/>
</dbReference>
<keyword evidence="5 7" id="KW-1133">Transmembrane helix</keyword>
<feature type="transmembrane region" description="Helical" evidence="7">
    <location>
        <begin position="100"/>
        <end position="118"/>
    </location>
</feature>
<name>A0A6G6YAD4_9SPHN</name>
<dbReference type="KEGG" id="spzr:G5C33_19025"/>
<keyword evidence="4 7" id="KW-0812">Transmembrane</keyword>
<dbReference type="GO" id="GO:0008961">
    <property type="term" value="F:phosphatidylglycerol-prolipoprotein diacylglyceryl transferase activity"/>
    <property type="evidence" value="ECO:0007669"/>
    <property type="project" value="UniProtKB-UniRule"/>
</dbReference>
<keyword evidence="3 7" id="KW-0808">Transferase</keyword>
<dbReference type="UniPathway" id="UPA00664"/>
<dbReference type="EC" id="2.5.1.145" evidence="7"/>
<accession>A0A6G6YAD4</accession>
<evidence type="ECO:0000256" key="4">
    <source>
        <dbReference type="ARBA" id="ARBA00022692"/>
    </source>
</evidence>
<comment type="function">
    <text evidence="7">Catalyzes the transfer of the diacylglyceryl group from phosphatidylglycerol to the sulfhydryl group of the N-terminal cysteine of a prolipoprotein, the first step in the formation of mature lipoproteins.</text>
</comment>
<evidence type="ECO:0000256" key="5">
    <source>
        <dbReference type="ARBA" id="ARBA00022989"/>
    </source>
</evidence>
<comment type="pathway">
    <text evidence="7">Protein modification; lipoprotein biosynthesis (diacylglyceryl transfer).</text>
</comment>
<feature type="transmembrane region" description="Helical" evidence="7">
    <location>
        <begin position="246"/>
        <end position="264"/>
    </location>
</feature>
<evidence type="ECO:0000256" key="6">
    <source>
        <dbReference type="ARBA" id="ARBA00023136"/>
    </source>
</evidence>